<keyword evidence="17" id="KW-1185">Reference proteome</keyword>
<feature type="transmembrane region" description="Helical" evidence="13">
    <location>
        <begin position="1158"/>
        <end position="1182"/>
    </location>
</feature>
<evidence type="ECO:0000256" key="2">
    <source>
        <dbReference type="ARBA" id="ARBA00009592"/>
    </source>
</evidence>
<comment type="subcellular location">
    <subcellularLocation>
        <location evidence="1">Cell membrane</location>
        <topology evidence="1">Single-pass membrane protein</topology>
    </subcellularLocation>
</comment>
<dbReference type="InterPro" id="IPR032675">
    <property type="entry name" value="LRR_dom_sf"/>
</dbReference>
<keyword evidence="9 13" id="KW-0472">Membrane</keyword>
<dbReference type="Proteomes" id="UP000244005">
    <property type="component" value="Unassembled WGS sequence"/>
</dbReference>
<organism evidence="16 17">
    <name type="scientific">Marchantia polymorpha</name>
    <name type="common">Common liverwort</name>
    <name type="synonym">Marchantia aquatica</name>
    <dbReference type="NCBI Taxonomy" id="3197"/>
    <lineage>
        <taxon>Eukaryota</taxon>
        <taxon>Viridiplantae</taxon>
        <taxon>Streptophyta</taxon>
        <taxon>Embryophyta</taxon>
        <taxon>Marchantiophyta</taxon>
        <taxon>Marchantiopsida</taxon>
        <taxon>Marchantiidae</taxon>
        <taxon>Marchantiales</taxon>
        <taxon>Marchantiaceae</taxon>
        <taxon>Marchantia</taxon>
    </lineage>
</organism>
<evidence type="ECO:0000313" key="17">
    <source>
        <dbReference type="Proteomes" id="UP000244005"/>
    </source>
</evidence>
<dbReference type="Pfam" id="PF08263">
    <property type="entry name" value="LRRNT_2"/>
    <property type="match status" value="1"/>
</dbReference>
<keyword evidence="6 14" id="KW-0732">Signal</keyword>
<dbReference type="InterPro" id="IPR001611">
    <property type="entry name" value="Leu-rich_rpt"/>
</dbReference>
<dbReference type="Gramene" id="Mp6g14900.1">
    <property type="protein sequence ID" value="Mp6g14900.1.cds"/>
    <property type="gene ID" value="Mp6g14900"/>
</dbReference>
<dbReference type="Pfam" id="PF00560">
    <property type="entry name" value="LRR_1"/>
    <property type="match status" value="10"/>
</dbReference>
<dbReference type="Gene3D" id="3.80.10.10">
    <property type="entry name" value="Ribonuclease Inhibitor"/>
    <property type="match status" value="6"/>
</dbReference>
<dbReference type="SMART" id="SM00365">
    <property type="entry name" value="LRR_SD22"/>
    <property type="match status" value="5"/>
</dbReference>
<evidence type="ECO:0000256" key="8">
    <source>
        <dbReference type="ARBA" id="ARBA00022989"/>
    </source>
</evidence>
<evidence type="ECO:0000256" key="10">
    <source>
        <dbReference type="ARBA" id="ARBA00023170"/>
    </source>
</evidence>
<keyword evidence="8 13" id="KW-1133">Transmembrane helix</keyword>
<comment type="similarity">
    <text evidence="2">Belongs to the RLP family.</text>
</comment>
<keyword evidence="11" id="KW-0325">Glycoprotein</keyword>
<evidence type="ECO:0000256" key="3">
    <source>
        <dbReference type="ARBA" id="ARBA00022475"/>
    </source>
</evidence>
<dbReference type="InterPro" id="IPR003591">
    <property type="entry name" value="Leu-rich_rpt_typical-subtyp"/>
</dbReference>
<dbReference type="GO" id="GO:0005886">
    <property type="term" value="C:plasma membrane"/>
    <property type="evidence" value="ECO:0000318"/>
    <property type="project" value="GO_Central"/>
</dbReference>
<dbReference type="InterPro" id="IPR013210">
    <property type="entry name" value="LRR_N_plant-typ"/>
</dbReference>
<evidence type="ECO:0000256" key="1">
    <source>
        <dbReference type="ARBA" id="ARBA00004162"/>
    </source>
</evidence>
<protein>
    <recommendedName>
        <fullName evidence="15">Leucine-rich repeat-containing N-terminal plant-type domain-containing protein</fullName>
    </recommendedName>
</protein>
<keyword evidence="7" id="KW-0677">Repeat</keyword>
<keyword evidence="3" id="KW-1003">Cell membrane</keyword>
<dbReference type="FunFam" id="3.80.10.10:FF:000095">
    <property type="entry name" value="LRR receptor-like serine/threonine-protein kinase GSO1"/>
    <property type="match status" value="2"/>
</dbReference>
<proteinExistence type="inferred from homology"/>
<evidence type="ECO:0000256" key="5">
    <source>
        <dbReference type="ARBA" id="ARBA00022692"/>
    </source>
</evidence>
<evidence type="ECO:0000256" key="9">
    <source>
        <dbReference type="ARBA" id="ARBA00023136"/>
    </source>
</evidence>
<evidence type="ECO:0000256" key="6">
    <source>
        <dbReference type="ARBA" id="ARBA00022729"/>
    </source>
</evidence>
<dbReference type="FunFam" id="3.80.10.10:FF:000129">
    <property type="entry name" value="Leucine-rich repeat receptor-like kinase"/>
    <property type="match status" value="1"/>
</dbReference>
<evidence type="ECO:0000256" key="13">
    <source>
        <dbReference type="SAM" id="Phobius"/>
    </source>
</evidence>
<feature type="region of interest" description="Disordered" evidence="12">
    <location>
        <begin position="76"/>
        <end position="112"/>
    </location>
</feature>
<dbReference type="FunFam" id="3.80.10.10:FF:000111">
    <property type="entry name" value="LRR receptor-like serine/threonine-protein kinase ERECTA"/>
    <property type="match status" value="1"/>
</dbReference>
<evidence type="ECO:0000256" key="7">
    <source>
        <dbReference type="ARBA" id="ARBA00022737"/>
    </source>
</evidence>
<evidence type="ECO:0000256" key="4">
    <source>
        <dbReference type="ARBA" id="ARBA00022614"/>
    </source>
</evidence>
<keyword evidence="5 13" id="KW-0812">Transmembrane</keyword>
<evidence type="ECO:0000259" key="15">
    <source>
        <dbReference type="Pfam" id="PF08263"/>
    </source>
</evidence>
<dbReference type="SUPFAM" id="SSF52058">
    <property type="entry name" value="L domain-like"/>
    <property type="match status" value="2"/>
</dbReference>
<sequence length="1214" mass="135510">MHLLRRSTGRASVVSSPDLPALRERFRMLVILVLCCLQLGACAVGQDDTTFGEISRIETLDETLQDPDFDARAESVGKEHGSINIDSGLPPASSVEGHMSQQQAHGGQRSQRELQQFRLEDQAVDTSLTNRHEPLHRFQEESTHSRRISRTLLQDSFGEVDALLQFKAEIENYTDNAFDGWTTGNRSTYCSWTRVICDDELHVISLNFSALEMNGTLGPSLGKLEYLEDLDLSHNFLLSELPVEWGRLQRLQTLNVHDNFLFGGVPAEYGNMSSLRVLYIGEQGELFNGFIPEELGLLFELEVLALGTRLNFDSKQENYPDRSNRMRGHIPKSIANCTKLWYMDFSDNFYLTGPIPREYGQLVNLEYLSFEQNDFTGSIPSELGNLTNIKFLHLRYNALEGEFPVELASLSELKFLNVADNFLTGSFLTVESPSWSRLEKLYISGNNFHGGFPKAVTAMTALTTFDMSSNEFTGSLPENLGQLANLQAFDFTINQLDGKLPDSLNNCTQLFMLGAAKNNLTGTLEPLRNLSLLVHLRAQYNRFTGTLEPLRNLSLLVFLFATNNRLTGTLEPLKDLSLLDTLDARNNRITGTLEPLRNLSALKSLEAWNNNLTGTLEPLRTLSLFILTATNNNLTGTLEPLRNLSELRTLYVGNNRLTGTLEPLRTLSLSGLDVANNRLTGTLEPLRAISQFRILDVANNRLTGTLEPLRNLSLLFILYASNNRLTGTLEPLRTLSLLSDVMEYLLLSHNDFRGPIPAELGKLPNLVLLLLHNNGLSEPIPTSLANLQYIQEINLSNNFLTGVIPPELGRLQFMQYLSLHSNNLTGTIPAPLANCGSLRNIRLSNNKLTGNVTQIDFLQLRSLESFSVNGNQLGGEFPVSVYNCTDLKLLDLSSNKFSGELPDNYEYSQQVLRKLRVLKLSSNKFGGRVPGWIWKLSELQVLDLSHNSFTGVWPTNLSGLEGFSRLEATPDDGEEGASISDEILPIRVEVDEDKLLEQISIEAKGSRLELEYVLETLFSIDLSYNQLSGRLPHALGELRRLTYLNLAHNNFSGEIPQVFGDLLHLQSLDLSANYLTGKIPAVLSRPSLSYLKLSYNFLEGEIPTANAFSTRYEISSFKPGNNQLCGPPLETTCATQDSNASGSSATFGAPSFELLDDVFWRAFEIGIPIGFVILIGVVIGMLRTMPCARHWLLHTQDFARHFKQGRYGVFNEPT</sequence>
<name>A0A2R6WUI7_MARPO</name>
<evidence type="ECO:0000256" key="11">
    <source>
        <dbReference type="ARBA" id="ARBA00023180"/>
    </source>
</evidence>
<dbReference type="OrthoDB" id="1394818at2759"/>
<gene>
    <name evidence="16" type="ORF">MARPO_0056s0001</name>
</gene>
<feature type="compositionally biased region" description="Polar residues" evidence="12">
    <location>
        <begin position="99"/>
        <end position="109"/>
    </location>
</feature>
<reference evidence="17" key="1">
    <citation type="journal article" date="2017" name="Cell">
        <title>Insights into land plant evolution garnered from the Marchantia polymorpha genome.</title>
        <authorList>
            <person name="Bowman J.L."/>
            <person name="Kohchi T."/>
            <person name="Yamato K.T."/>
            <person name="Jenkins J."/>
            <person name="Shu S."/>
            <person name="Ishizaki K."/>
            <person name="Yamaoka S."/>
            <person name="Nishihama R."/>
            <person name="Nakamura Y."/>
            <person name="Berger F."/>
            <person name="Adam C."/>
            <person name="Aki S.S."/>
            <person name="Althoff F."/>
            <person name="Araki T."/>
            <person name="Arteaga-Vazquez M.A."/>
            <person name="Balasubrmanian S."/>
            <person name="Barry K."/>
            <person name="Bauer D."/>
            <person name="Boehm C.R."/>
            <person name="Briginshaw L."/>
            <person name="Caballero-Perez J."/>
            <person name="Catarino B."/>
            <person name="Chen F."/>
            <person name="Chiyoda S."/>
            <person name="Chovatia M."/>
            <person name="Davies K.M."/>
            <person name="Delmans M."/>
            <person name="Demura T."/>
            <person name="Dierschke T."/>
            <person name="Dolan L."/>
            <person name="Dorantes-Acosta A.E."/>
            <person name="Eklund D.M."/>
            <person name="Florent S.N."/>
            <person name="Flores-Sandoval E."/>
            <person name="Fujiyama A."/>
            <person name="Fukuzawa H."/>
            <person name="Galik B."/>
            <person name="Grimanelli D."/>
            <person name="Grimwood J."/>
            <person name="Grossniklaus U."/>
            <person name="Hamada T."/>
            <person name="Haseloff J."/>
            <person name="Hetherington A.J."/>
            <person name="Higo A."/>
            <person name="Hirakawa Y."/>
            <person name="Hundley H.N."/>
            <person name="Ikeda Y."/>
            <person name="Inoue K."/>
            <person name="Inoue S.I."/>
            <person name="Ishida S."/>
            <person name="Jia Q."/>
            <person name="Kakita M."/>
            <person name="Kanazawa T."/>
            <person name="Kawai Y."/>
            <person name="Kawashima T."/>
            <person name="Kennedy M."/>
            <person name="Kinose K."/>
            <person name="Kinoshita T."/>
            <person name="Kohara Y."/>
            <person name="Koide E."/>
            <person name="Komatsu K."/>
            <person name="Kopischke S."/>
            <person name="Kubo M."/>
            <person name="Kyozuka J."/>
            <person name="Lagercrantz U."/>
            <person name="Lin S.S."/>
            <person name="Lindquist E."/>
            <person name="Lipzen A.M."/>
            <person name="Lu C.W."/>
            <person name="De Luna E."/>
            <person name="Martienssen R.A."/>
            <person name="Minamino N."/>
            <person name="Mizutani M."/>
            <person name="Mizutani M."/>
            <person name="Mochizuki N."/>
            <person name="Monte I."/>
            <person name="Mosher R."/>
            <person name="Nagasaki H."/>
            <person name="Nakagami H."/>
            <person name="Naramoto S."/>
            <person name="Nishitani K."/>
            <person name="Ohtani M."/>
            <person name="Okamoto T."/>
            <person name="Okumura M."/>
            <person name="Phillips J."/>
            <person name="Pollak B."/>
            <person name="Reinders A."/>
            <person name="Rovekamp M."/>
            <person name="Sano R."/>
            <person name="Sawa S."/>
            <person name="Schmid M.W."/>
            <person name="Shirakawa M."/>
            <person name="Solano R."/>
            <person name="Spunde A."/>
            <person name="Suetsugu N."/>
            <person name="Sugano S."/>
            <person name="Sugiyama A."/>
            <person name="Sun R."/>
            <person name="Suzuki Y."/>
            <person name="Takenaka M."/>
            <person name="Takezawa D."/>
            <person name="Tomogane H."/>
            <person name="Tsuzuki M."/>
            <person name="Ueda T."/>
            <person name="Umeda M."/>
            <person name="Ward J.M."/>
            <person name="Watanabe Y."/>
            <person name="Yazaki K."/>
            <person name="Yokoyama R."/>
            <person name="Yoshitake Y."/>
            <person name="Yotsui I."/>
            <person name="Zachgo S."/>
            <person name="Schmutz J."/>
        </authorList>
    </citation>
    <scope>NUCLEOTIDE SEQUENCE [LARGE SCALE GENOMIC DNA]</scope>
    <source>
        <strain evidence="17">Tak-1</strain>
    </source>
</reference>
<dbReference type="SUPFAM" id="SSF52047">
    <property type="entry name" value="RNI-like"/>
    <property type="match status" value="1"/>
</dbReference>
<accession>A0A2R6WUI7</accession>
<dbReference type="PANTHER" id="PTHR48052">
    <property type="entry name" value="UNNAMED PRODUCT"/>
    <property type="match status" value="1"/>
</dbReference>
<keyword evidence="4" id="KW-0433">Leucine-rich repeat</keyword>
<feature type="signal peptide" evidence="14">
    <location>
        <begin position="1"/>
        <end position="43"/>
    </location>
</feature>
<keyword evidence="10" id="KW-0675">Receptor</keyword>
<evidence type="ECO:0000313" key="16">
    <source>
        <dbReference type="EMBL" id="PTQ37516.1"/>
    </source>
</evidence>
<feature type="chain" id="PRO_5015314796" description="Leucine-rich repeat-containing N-terminal plant-type domain-containing protein" evidence="14">
    <location>
        <begin position="44"/>
        <end position="1214"/>
    </location>
</feature>
<dbReference type="AlphaFoldDB" id="A0A2R6WUI7"/>
<dbReference type="SMART" id="SM00369">
    <property type="entry name" value="LRR_TYP"/>
    <property type="match status" value="8"/>
</dbReference>
<dbReference type="EMBL" id="KZ772728">
    <property type="protein sequence ID" value="PTQ37516.1"/>
    <property type="molecule type" value="Genomic_DNA"/>
</dbReference>
<dbReference type="PANTHER" id="PTHR48052:SF93">
    <property type="entry name" value="LEUCINE-RICH REPEAT-CONTAINING N-TERMINAL PLANT-TYPE DOMAIN-CONTAINING PROTEIN"/>
    <property type="match status" value="1"/>
</dbReference>
<feature type="domain" description="Leucine-rich repeat-containing N-terminal plant-type" evidence="15">
    <location>
        <begin position="159"/>
        <end position="198"/>
    </location>
</feature>
<evidence type="ECO:0000256" key="14">
    <source>
        <dbReference type="SAM" id="SignalP"/>
    </source>
</evidence>
<evidence type="ECO:0000256" key="12">
    <source>
        <dbReference type="SAM" id="MobiDB-lite"/>
    </source>
</evidence>